<name>A0ABX0H0E9_9ACTN</name>
<dbReference type="InterPro" id="IPR029063">
    <property type="entry name" value="SAM-dependent_MTases_sf"/>
</dbReference>
<accession>A0ABX0H0E9</accession>
<reference evidence="4 5" key="1">
    <citation type="submission" date="2020-03" db="EMBL/GenBank/DDBJ databases">
        <title>Two novel Motilibacter sp.</title>
        <authorList>
            <person name="Liu S."/>
        </authorList>
    </citation>
    <scope>NUCLEOTIDE SEQUENCE [LARGE SCALE GENOMIC DNA]</scope>
    <source>
        <strain evidence="4 5">E257</strain>
    </source>
</reference>
<protein>
    <submittedName>
        <fullName evidence="4">Methyltransferase domain-containing protein</fullName>
    </submittedName>
</protein>
<comment type="caution">
    <text evidence="4">The sequence shown here is derived from an EMBL/GenBank/DDBJ whole genome shotgun (WGS) entry which is preliminary data.</text>
</comment>
<dbReference type="Proteomes" id="UP000800981">
    <property type="component" value="Unassembled WGS sequence"/>
</dbReference>
<evidence type="ECO:0000256" key="1">
    <source>
        <dbReference type="ARBA" id="ARBA00022603"/>
    </source>
</evidence>
<dbReference type="CDD" id="cd02440">
    <property type="entry name" value="AdoMet_MTases"/>
    <property type="match status" value="1"/>
</dbReference>
<dbReference type="Gene3D" id="3.40.50.150">
    <property type="entry name" value="Vaccinia Virus protein VP39"/>
    <property type="match status" value="1"/>
</dbReference>
<gene>
    <name evidence="4" type="ORF">G9H71_16930</name>
</gene>
<proteinExistence type="predicted"/>
<dbReference type="GO" id="GO:0008168">
    <property type="term" value="F:methyltransferase activity"/>
    <property type="evidence" value="ECO:0007669"/>
    <property type="project" value="UniProtKB-KW"/>
</dbReference>
<evidence type="ECO:0000256" key="3">
    <source>
        <dbReference type="ARBA" id="ARBA00022691"/>
    </source>
</evidence>
<dbReference type="EMBL" id="JAANNP010000032">
    <property type="protein sequence ID" value="NHC15465.1"/>
    <property type="molecule type" value="Genomic_DNA"/>
</dbReference>
<dbReference type="GO" id="GO:0032259">
    <property type="term" value="P:methylation"/>
    <property type="evidence" value="ECO:0007669"/>
    <property type="project" value="UniProtKB-KW"/>
</dbReference>
<evidence type="ECO:0000313" key="4">
    <source>
        <dbReference type="EMBL" id="NHC15465.1"/>
    </source>
</evidence>
<evidence type="ECO:0000256" key="2">
    <source>
        <dbReference type="ARBA" id="ARBA00022679"/>
    </source>
</evidence>
<keyword evidence="5" id="KW-1185">Reference proteome</keyword>
<dbReference type="Pfam" id="PF13489">
    <property type="entry name" value="Methyltransf_23"/>
    <property type="match status" value="1"/>
</dbReference>
<organism evidence="4 5">
    <name type="scientific">Motilibacter deserti</name>
    <dbReference type="NCBI Taxonomy" id="2714956"/>
    <lineage>
        <taxon>Bacteria</taxon>
        <taxon>Bacillati</taxon>
        <taxon>Actinomycetota</taxon>
        <taxon>Actinomycetes</taxon>
        <taxon>Motilibacterales</taxon>
        <taxon>Motilibacteraceae</taxon>
        <taxon>Motilibacter</taxon>
    </lineage>
</organism>
<keyword evidence="3" id="KW-0949">S-adenosyl-L-methionine</keyword>
<dbReference type="RefSeq" id="WP_166283890.1">
    <property type="nucleotide sequence ID" value="NZ_JAANNP010000032.1"/>
</dbReference>
<dbReference type="PANTHER" id="PTHR43464:SF19">
    <property type="entry name" value="UBIQUINONE BIOSYNTHESIS O-METHYLTRANSFERASE, MITOCHONDRIAL"/>
    <property type="match status" value="1"/>
</dbReference>
<keyword evidence="1 4" id="KW-0489">Methyltransferase</keyword>
<sequence length="229" mass="24734">MTQPVPPSVLTSEEAAAYWDARHRRRGDLASGGNVHFDEPTNEIFYAVRLGRLLEIVGDANAAAEPLRLLDAGCGKGWFARSMARFGHSVDAVDASPAAIEACRAASADVPGRAPSYAVSTLSTWRPGCLYDVVYSVDVLFHIVDEDEWAASVRGLASLVRLGGLLAVSDWDVAERRVLGSYQVVRARAQYDELLATRGLERAAVGVEGFVPDGFRGSPVGFHVFRRTS</sequence>
<dbReference type="SUPFAM" id="SSF53335">
    <property type="entry name" value="S-adenosyl-L-methionine-dependent methyltransferases"/>
    <property type="match status" value="1"/>
</dbReference>
<evidence type="ECO:0000313" key="5">
    <source>
        <dbReference type="Proteomes" id="UP000800981"/>
    </source>
</evidence>
<dbReference type="PANTHER" id="PTHR43464">
    <property type="entry name" value="METHYLTRANSFERASE"/>
    <property type="match status" value="1"/>
</dbReference>
<keyword evidence="2" id="KW-0808">Transferase</keyword>